<keyword evidence="2" id="KW-1185">Reference proteome</keyword>
<protein>
    <recommendedName>
        <fullName evidence="3">Lactoylglutathione lyase</fullName>
    </recommendedName>
</protein>
<evidence type="ECO:0008006" key="3">
    <source>
        <dbReference type="Google" id="ProtNLM"/>
    </source>
</evidence>
<proteinExistence type="predicted"/>
<dbReference type="EMBL" id="JAUSQM010000001">
    <property type="protein sequence ID" value="MDP9820820.1"/>
    <property type="molecule type" value="Genomic_DNA"/>
</dbReference>
<dbReference type="Gene3D" id="3.10.180.10">
    <property type="entry name" value="2,3-Dihydroxybiphenyl 1,2-Dioxygenase, domain 1"/>
    <property type="match status" value="1"/>
</dbReference>
<dbReference type="InterPro" id="IPR029068">
    <property type="entry name" value="Glyas_Bleomycin-R_OHBP_Dase"/>
</dbReference>
<reference evidence="1 2" key="1">
    <citation type="submission" date="2023-07" db="EMBL/GenBank/DDBJ databases">
        <title>Sequencing the genomes of 1000 actinobacteria strains.</title>
        <authorList>
            <person name="Klenk H.-P."/>
        </authorList>
    </citation>
    <scope>NUCLEOTIDE SEQUENCE [LARGE SCALE GENOMIC DNA]</scope>
    <source>
        <strain evidence="1 2">GD13</strain>
    </source>
</reference>
<dbReference type="SUPFAM" id="SSF54593">
    <property type="entry name" value="Glyoxalase/Bleomycin resistance protein/Dihydroxybiphenyl dioxygenase"/>
    <property type="match status" value="1"/>
</dbReference>
<evidence type="ECO:0000313" key="1">
    <source>
        <dbReference type="EMBL" id="MDP9820820.1"/>
    </source>
</evidence>
<accession>A0ABT9NLW9</accession>
<dbReference type="Proteomes" id="UP001240447">
    <property type="component" value="Unassembled WGS sequence"/>
</dbReference>
<sequence length="328" mass="36943">MYDLLIAADMMVEDPDRHADLLVNKLGVHSHPRWRQAPETMNSSDNRTHNYIAHFLRVNKSLAEAPTRLEPQHHWEVPAAVDPLFGEHLRSLAEFQGVHRPMKTHSLTIAHNAMEVLLERLASRGLPFRVAPVDDVLPFERVWVGLTPTEPRYRPVVDGGLMFEFHAADPLQLPASIWDSPAPAPAAPEEGAMIRIQARTFLVHDLDTVLRQLSENLDWEPMGPTEIFEKEGFRRAQLGFRVEHSATIDLIQPLRWNCAVGKYIHTWGPGPYATRILVNGLDATSANLSERGTRHEIVDDESAHGGSKIVVDPNELDGTLIEFVDWTC</sequence>
<dbReference type="RefSeq" id="WP_068123373.1">
    <property type="nucleotide sequence ID" value="NZ_CCXJ01000641.1"/>
</dbReference>
<gene>
    <name evidence="1" type="ORF">J2S59_000629</name>
</gene>
<name>A0ABT9NLW9_9ACTN</name>
<comment type="caution">
    <text evidence="1">The sequence shown here is derived from an EMBL/GenBank/DDBJ whole genome shotgun (WGS) entry which is preliminary data.</text>
</comment>
<evidence type="ECO:0000313" key="2">
    <source>
        <dbReference type="Proteomes" id="UP001240447"/>
    </source>
</evidence>
<organism evidence="1 2">
    <name type="scientific">Nocardioides massiliensis</name>
    <dbReference type="NCBI Taxonomy" id="1325935"/>
    <lineage>
        <taxon>Bacteria</taxon>
        <taxon>Bacillati</taxon>
        <taxon>Actinomycetota</taxon>
        <taxon>Actinomycetes</taxon>
        <taxon>Propionibacteriales</taxon>
        <taxon>Nocardioidaceae</taxon>
        <taxon>Nocardioides</taxon>
    </lineage>
</organism>